<dbReference type="InterPro" id="IPR015797">
    <property type="entry name" value="NUDIX_hydrolase-like_dom_sf"/>
</dbReference>
<dbReference type="SUPFAM" id="SSF55811">
    <property type="entry name" value="Nudix"/>
    <property type="match status" value="1"/>
</dbReference>
<sequence length="166" mass="19537">MTRKTIRIKLAKRLFNMRIAGLAFRDGHVLVHRATHEKFWTFPGGTAEVGESSADTLIREMKEETDCDVTFIRHLWTVENFFSFEGRKWHEIGVYYLMQMPDHFPFRPEEIVHRVRDAKNDLEFKWVPADKARLEALPLQPDFIPARIADLPLTSEHLIHRESVPE</sequence>
<dbReference type="PROSITE" id="PS51462">
    <property type="entry name" value="NUDIX"/>
    <property type="match status" value="1"/>
</dbReference>
<evidence type="ECO:0000259" key="3">
    <source>
        <dbReference type="PROSITE" id="PS51462"/>
    </source>
</evidence>
<organism evidence="4 5">
    <name type="scientific">Rhizobium aquaticum</name>
    <dbReference type="NCBI Taxonomy" id="1549636"/>
    <lineage>
        <taxon>Bacteria</taxon>
        <taxon>Pseudomonadati</taxon>
        <taxon>Pseudomonadota</taxon>
        <taxon>Alphaproteobacteria</taxon>
        <taxon>Hyphomicrobiales</taxon>
        <taxon>Rhizobiaceae</taxon>
        <taxon>Rhizobium/Agrobacterium group</taxon>
        <taxon>Rhizobium</taxon>
    </lineage>
</organism>
<dbReference type="Gene3D" id="3.90.79.10">
    <property type="entry name" value="Nucleoside Triphosphate Pyrophosphohydrolase"/>
    <property type="match status" value="1"/>
</dbReference>
<dbReference type="PANTHER" id="PTHR43046">
    <property type="entry name" value="GDP-MANNOSE MANNOSYL HYDROLASE"/>
    <property type="match status" value="1"/>
</dbReference>
<protein>
    <submittedName>
        <fullName evidence="4">8-oxo-dGTP pyrophosphatase MutT (NUDIX family)</fullName>
    </submittedName>
</protein>
<dbReference type="RefSeq" id="WP_354557125.1">
    <property type="nucleotide sequence ID" value="NZ_JBEPMB010000004.1"/>
</dbReference>
<dbReference type="InterPro" id="IPR000086">
    <property type="entry name" value="NUDIX_hydrolase_dom"/>
</dbReference>
<comment type="caution">
    <text evidence="4">The sequence shown here is derived from an EMBL/GenBank/DDBJ whole genome shotgun (WGS) entry which is preliminary data.</text>
</comment>
<evidence type="ECO:0000313" key="4">
    <source>
        <dbReference type="EMBL" id="MET3614643.1"/>
    </source>
</evidence>
<dbReference type="PANTHER" id="PTHR43046:SF14">
    <property type="entry name" value="MUTT_NUDIX FAMILY PROTEIN"/>
    <property type="match status" value="1"/>
</dbReference>
<feature type="domain" description="Nudix hydrolase" evidence="3">
    <location>
        <begin position="1"/>
        <end position="150"/>
    </location>
</feature>
<gene>
    <name evidence="4" type="ORF">ABID16_002980</name>
</gene>
<accession>A0ABV2J206</accession>
<name>A0ABV2J206_9HYPH</name>
<keyword evidence="5" id="KW-1185">Reference proteome</keyword>
<dbReference type="InterPro" id="IPR020084">
    <property type="entry name" value="NUDIX_hydrolase_CS"/>
</dbReference>
<evidence type="ECO:0000256" key="1">
    <source>
        <dbReference type="ARBA" id="ARBA00001946"/>
    </source>
</evidence>
<keyword evidence="2" id="KW-0378">Hydrolase</keyword>
<evidence type="ECO:0000256" key="2">
    <source>
        <dbReference type="ARBA" id="ARBA00022801"/>
    </source>
</evidence>
<dbReference type="PROSITE" id="PS00893">
    <property type="entry name" value="NUDIX_BOX"/>
    <property type="match status" value="1"/>
</dbReference>
<dbReference type="EMBL" id="JBEPMB010000004">
    <property type="protein sequence ID" value="MET3614643.1"/>
    <property type="molecule type" value="Genomic_DNA"/>
</dbReference>
<dbReference type="Proteomes" id="UP001549047">
    <property type="component" value="Unassembled WGS sequence"/>
</dbReference>
<dbReference type="Pfam" id="PF00293">
    <property type="entry name" value="NUDIX"/>
    <property type="match status" value="1"/>
</dbReference>
<reference evidence="4 5" key="1">
    <citation type="submission" date="2024-06" db="EMBL/GenBank/DDBJ databases">
        <title>Genomic Encyclopedia of Type Strains, Phase IV (KMG-IV): sequencing the most valuable type-strain genomes for metagenomic binning, comparative biology and taxonomic classification.</title>
        <authorList>
            <person name="Goeker M."/>
        </authorList>
    </citation>
    <scope>NUCLEOTIDE SEQUENCE [LARGE SCALE GENOMIC DNA]</scope>
    <source>
        <strain evidence="4 5">DSM 29780</strain>
    </source>
</reference>
<comment type="cofactor">
    <cofactor evidence="1">
        <name>Mg(2+)</name>
        <dbReference type="ChEBI" id="CHEBI:18420"/>
    </cofactor>
</comment>
<proteinExistence type="predicted"/>
<evidence type="ECO:0000313" key="5">
    <source>
        <dbReference type="Proteomes" id="UP001549047"/>
    </source>
</evidence>
<dbReference type="CDD" id="cd04688">
    <property type="entry name" value="NUDIX_Hydrolase"/>
    <property type="match status" value="1"/>
</dbReference>